<keyword evidence="4" id="KW-0560">Oxidoreductase</keyword>
<evidence type="ECO:0000256" key="1">
    <source>
        <dbReference type="ARBA" id="ARBA00009570"/>
    </source>
</evidence>
<protein>
    <submittedName>
        <fullName evidence="5">3-phenylpropionate/cinnamic acid dioxygenase, small subunit</fullName>
    </submittedName>
</protein>
<evidence type="ECO:0000313" key="6">
    <source>
        <dbReference type="Proteomes" id="UP000181903"/>
    </source>
</evidence>
<dbReference type="PANTHER" id="PTHR41534">
    <property type="entry name" value="BLR3401 PROTEIN"/>
    <property type="match status" value="1"/>
</dbReference>
<organism evidence="5 6">
    <name type="scientific">Pseudomonas poae</name>
    <dbReference type="NCBI Taxonomy" id="200451"/>
    <lineage>
        <taxon>Bacteria</taxon>
        <taxon>Pseudomonadati</taxon>
        <taxon>Pseudomonadota</taxon>
        <taxon>Gammaproteobacteria</taxon>
        <taxon>Pseudomonadales</taxon>
        <taxon>Pseudomonadaceae</taxon>
        <taxon>Pseudomonas</taxon>
    </lineage>
</organism>
<keyword evidence="2" id="KW-0058">Aromatic hydrocarbons catabolism</keyword>
<accession>A0ABY0RD01</accession>
<dbReference type="EMBL" id="LT629706">
    <property type="protein sequence ID" value="SDN69300.1"/>
    <property type="molecule type" value="Genomic_DNA"/>
</dbReference>
<dbReference type="InterPro" id="IPR000391">
    <property type="entry name" value="Rng_hydr_dOase-bsu"/>
</dbReference>
<comment type="similarity">
    <text evidence="1">Belongs to the bacterial ring-hydroxylating dioxygenase beta subunit family.</text>
</comment>
<keyword evidence="6" id="KW-1185">Reference proteome</keyword>
<proteinExistence type="inferred from homology"/>
<name>A0ABY0RD01_9PSED</name>
<dbReference type="InterPro" id="IPR032710">
    <property type="entry name" value="NTF2-like_dom_sf"/>
</dbReference>
<sequence>MLLDRAFNVNTSDVKPALVEEATLRSIEQFLFKEARLLDTWKFWEWDKLFTDDGMYWVPQKHNQVNPFDHISLFWENRMLRETRIRRVENARNWSQQPQTQTAHLIGNVCIEGLDEDDCLVVSAVFQATEWRLDQRQLAGRYTYKLTGNKVEGWKIKLKRVDLVNCNDVFANLEVFV</sequence>
<dbReference type="SUPFAM" id="SSF54427">
    <property type="entry name" value="NTF2-like"/>
    <property type="match status" value="1"/>
</dbReference>
<evidence type="ECO:0000256" key="4">
    <source>
        <dbReference type="ARBA" id="ARBA00023002"/>
    </source>
</evidence>
<evidence type="ECO:0000256" key="2">
    <source>
        <dbReference type="ARBA" id="ARBA00022797"/>
    </source>
</evidence>
<evidence type="ECO:0000256" key="3">
    <source>
        <dbReference type="ARBA" id="ARBA00022964"/>
    </source>
</evidence>
<dbReference type="RefSeq" id="WP_060550341.1">
    <property type="nucleotide sequence ID" value="NZ_JYLI01000026.1"/>
</dbReference>
<dbReference type="Pfam" id="PF00866">
    <property type="entry name" value="Ring_hydroxyl_B"/>
    <property type="match status" value="1"/>
</dbReference>
<dbReference type="Proteomes" id="UP000181903">
    <property type="component" value="Chromosome I"/>
</dbReference>
<evidence type="ECO:0000313" key="5">
    <source>
        <dbReference type="EMBL" id="SDN69300.1"/>
    </source>
</evidence>
<keyword evidence="3 5" id="KW-0223">Dioxygenase</keyword>
<gene>
    <name evidence="5" type="ORF">SAMN04490208_1151</name>
</gene>
<dbReference type="CDD" id="cd00667">
    <property type="entry name" value="ring_hydroxylating_dioxygenases_beta"/>
    <property type="match status" value="1"/>
</dbReference>
<reference evidence="5 6" key="1">
    <citation type="submission" date="2016-10" db="EMBL/GenBank/DDBJ databases">
        <authorList>
            <person name="Varghese N."/>
            <person name="Submissions S."/>
        </authorList>
    </citation>
    <scope>NUCLEOTIDE SEQUENCE [LARGE SCALE GENOMIC DNA]</scope>
    <source>
        <strain evidence="5 6">BS2776</strain>
    </source>
</reference>
<dbReference type="Gene3D" id="3.10.450.50">
    <property type="match status" value="1"/>
</dbReference>
<dbReference type="PANTHER" id="PTHR41534:SF1">
    <property type="entry name" value="BLR3401 PROTEIN"/>
    <property type="match status" value="1"/>
</dbReference>
<dbReference type="GO" id="GO:0051213">
    <property type="term" value="F:dioxygenase activity"/>
    <property type="evidence" value="ECO:0007669"/>
    <property type="project" value="UniProtKB-KW"/>
</dbReference>